<dbReference type="Proteomes" id="UP001139031">
    <property type="component" value="Unassembled WGS sequence"/>
</dbReference>
<sequence>MKGTLGDNHGVGEAARITDATAMQRRHVTHDDSIWRGRRSAWTSIRLTGEPLLTLMRAGW</sequence>
<comment type="caution">
    <text evidence="2">The sequence shown here is derived from an EMBL/GenBank/DDBJ whole genome shotgun (WGS) entry which is preliminary data.</text>
</comment>
<organism evidence="2 3">
    <name type="scientific">Nannocystis pusilla</name>
    <dbReference type="NCBI Taxonomy" id="889268"/>
    <lineage>
        <taxon>Bacteria</taxon>
        <taxon>Pseudomonadati</taxon>
        <taxon>Myxococcota</taxon>
        <taxon>Polyangia</taxon>
        <taxon>Nannocystales</taxon>
        <taxon>Nannocystaceae</taxon>
        <taxon>Nannocystis</taxon>
    </lineage>
</organism>
<name>A0ABS7TJQ1_9BACT</name>
<keyword evidence="3" id="KW-1185">Reference proteome</keyword>
<evidence type="ECO:0000256" key="1">
    <source>
        <dbReference type="SAM" id="MobiDB-lite"/>
    </source>
</evidence>
<feature type="region of interest" description="Disordered" evidence="1">
    <location>
        <begin position="1"/>
        <end position="23"/>
    </location>
</feature>
<reference evidence="2" key="1">
    <citation type="submission" date="2021-08" db="EMBL/GenBank/DDBJ databases">
        <authorList>
            <person name="Stevens D.C."/>
        </authorList>
    </citation>
    <scope>NUCLEOTIDE SEQUENCE</scope>
    <source>
        <strain evidence="2">DSM 53165</strain>
    </source>
</reference>
<evidence type="ECO:0000313" key="2">
    <source>
        <dbReference type="EMBL" id="MBZ5708439.1"/>
    </source>
</evidence>
<proteinExistence type="predicted"/>
<gene>
    <name evidence="2" type="ORF">K7C98_04165</name>
</gene>
<protein>
    <submittedName>
        <fullName evidence="2">Uncharacterized protein</fullName>
    </submittedName>
</protein>
<evidence type="ECO:0000313" key="3">
    <source>
        <dbReference type="Proteomes" id="UP001139031"/>
    </source>
</evidence>
<accession>A0ABS7TJQ1</accession>
<dbReference type="EMBL" id="JAIRAU010000001">
    <property type="protein sequence ID" value="MBZ5708439.1"/>
    <property type="molecule type" value="Genomic_DNA"/>
</dbReference>
<dbReference type="RefSeq" id="WP_224190188.1">
    <property type="nucleotide sequence ID" value="NZ_JAIRAU010000001.1"/>
</dbReference>